<evidence type="ECO:0000313" key="2">
    <source>
        <dbReference type="EMBL" id="KAK0512078.1"/>
    </source>
</evidence>
<dbReference type="AlphaFoldDB" id="A0AA39R2D2"/>
<gene>
    <name evidence="2" type="ORF">JMJ35_005206</name>
</gene>
<feature type="domain" description="F-box" evidence="1">
    <location>
        <begin position="1"/>
        <end position="54"/>
    </location>
</feature>
<dbReference type="Proteomes" id="UP001166286">
    <property type="component" value="Unassembled WGS sequence"/>
</dbReference>
<dbReference type="SUPFAM" id="SSF52047">
    <property type="entry name" value="RNI-like"/>
    <property type="match status" value="1"/>
</dbReference>
<organism evidence="2 3">
    <name type="scientific">Cladonia borealis</name>
    <dbReference type="NCBI Taxonomy" id="184061"/>
    <lineage>
        <taxon>Eukaryota</taxon>
        <taxon>Fungi</taxon>
        <taxon>Dikarya</taxon>
        <taxon>Ascomycota</taxon>
        <taxon>Pezizomycotina</taxon>
        <taxon>Lecanoromycetes</taxon>
        <taxon>OSLEUM clade</taxon>
        <taxon>Lecanoromycetidae</taxon>
        <taxon>Lecanorales</taxon>
        <taxon>Lecanorineae</taxon>
        <taxon>Cladoniaceae</taxon>
        <taxon>Cladonia</taxon>
    </lineage>
</organism>
<dbReference type="InterPro" id="IPR001810">
    <property type="entry name" value="F-box_dom"/>
</dbReference>
<keyword evidence="3" id="KW-1185">Reference proteome</keyword>
<evidence type="ECO:0000259" key="1">
    <source>
        <dbReference type="PROSITE" id="PS50181"/>
    </source>
</evidence>
<evidence type="ECO:0000313" key="3">
    <source>
        <dbReference type="Proteomes" id="UP001166286"/>
    </source>
</evidence>
<dbReference type="PROSITE" id="PS50181">
    <property type="entry name" value="FBOX"/>
    <property type="match status" value="1"/>
</dbReference>
<comment type="caution">
    <text evidence="2">The sequence shown here is derived from an EMBL/GenBank/DDBJ whole genome shotgun (WGS) entry which is preliminary data.</text>
</comment>
<proteinExistence type="predicted"/>
<sequence>MSFNDLPNEIIYQISSRVQPADLENYGRTSHRIQNIAAPFVKEHRQLKEKYTKISLNHIDAAKLFYEICARPWVALYPRHLEVKSNREWRTFENSRNRVRAAQVEEAMVKRSTIDLDDIWCTIRRTGLIPEFDIGVWVHAIDRGDEDYLFAIMLACLPNLERVIVRLDRIMLEQVKEIVRMIKRQPSNPYRPKALSKLRDARVIEREGSNTCDLELFPLLASLPGIQILQGRNLVGMYRECYRDGWLSYPGASSTITHISLETCGMSVEGLEKLCNSIKTLRSFKYVAHRAGWGLRSIVDVLKNARGTLEELVLSTGAGGYRFIGTLRAFTSLRHLTVDSGMLIQRGKMSRAVDILPASIVTATLAGNSLTRPHEEQFLADLYRPSFSFPKLRNLRVDDSWGLRDIGQDRLKFQQEFHKQASPAWMIRYR</sequence>
<reference evidence="2" key="1">
    <citation type="submission" date="2023-03" db="EMBL/GenBank/DDBJ databases">
        <title>Complete genome of Cladonia borealis.</title>
        <authorList>
            <person name="Park H."/>
        </authorList>
    </citation>
    <scope>NUCLEOTIDE SEQUENCE</scope>
    <source>
        <strain evidence="2">ANT050790</strain>
    </source>
</reference>
<dbReference type="EMBL" id="JAFEKC020000011">
    <property type="protein sequence ID" value="KAK0512078.1"/>
    <property type="molecule type" value="Genomic_DNA"/>
</dbReference>
<accession>A0AA39R2D2</accession>
<name>A0AA39R2D2_9LECA</name>
<protein>
    <recommendedName>
        <fullName evidence="1">F-box domain-containing protein</fullName>
    </recommendedName>
</protein>